<dbReference type="GO" id="GO:0004467">
    <property type="term" value="F:long-chain fatty acid-CoA ligase activity"/>
    <property type="evidence" value="ECO:0007669"/>
    <property type="project" value="UniProtKB-EC"/>
</dbReference>
<dbReference type="PANTHER" id="PTHR43272:SF33">
    <property type="entry name" value="AMP-BINDING DOMAIN-CONTAINING PROTEIN-RELATED"/>
    <property type="match status" value="1"/>
</dbReference>
<comment type="catalytic activity">
    <reaction evidence="3">
        <text>a long-chain fatty acid + ATP + CoA = a long-chain fatty acyl-CoA + AMP + diphosphate</text>
        <dbReference type="Rhea" id="RHEA:15421"/>
        <dbReference type="ChEBI" id="CHEBI:30616"/>
        <dbReference type="ChEBI" id="CHEBI:33019"/>
        <dbReference type="ChEBI" id="CHEBI:57287"/>
        <dbReference type="ChEBI" id="CHEBI:57560"/>
        <dbReference type="ChEBI" id="CHEBI:83139"/>
        <dbReference type="ChEBI" id="CHEBI:456215"/>
        <dbReference type="EC" id="6.2.1.3"/>
    </reaction>
    <physiologicalReaction direction="left-to-right" evidence="3">
        <dbReference type="Rhea" id="RHEA:15422"/>
    </physiologicalReaction>
</comment>
<dbReference type="STRING" id="62928.azo3172"/>
<accession>A1KAD3</accession>
<dbReference type="InterPro" id="IPR020845">
    <property type="entry name" value="AMP-binding_CS"/>
</dbReference>
<dbReference type="GO" id="GO:0016020">
    <property type="term" value="C:membrane"/>
    <property type="evidence" value="ECO:0007669"/>
    <property type="project" value="TreeGrafter"/>
</dbReference>
<evidence type="ECO:0000256" key="3">
    <source>
        <dbReference type="ARBA" id="ARBA00024484"/>
    </source>
</evidence>
<dbReference type="Pfam" id="PF00501">
    <property type="entry name" value="AMP-binding"/>
    <property type="match status" value="1"/>
</dbReference>
<evidence type="ECO:0000259" key="4">
    <source>
        <dbReference type="Pfam" id="PF00501"/>
    </source>
</evidence>
<feature type="domain" description="AMP-dependent synthetase/ligase" evidence="4">
    <location>
        <begin position="15"/>
        <end position="412"/>
    </location>
</feature>
<organism evidence="5 6">
    <name type="scientific">Azoarcus sp. (strain BH72)</name>
    <dbReference type="NCBI Taxonomy" id="418699"/>
    <lineage>
        <taxon>Bacteria</taxon>
        <taxon>Pseudomonadati</taxon>
        <taxon>Pseudomonadota</taxon>
        <taxon>Betaproteobacteria</taxon>
        <taxon>Rhodocyclales</taxon>
        <taxon>Zoogloeaceae</taxon>
        <taxon>Azoarcus</taxon>
    </lineage>
</organism>
<keyword evidence="5" id="KW-0436">Ligase</keyword>
<dbReference type="Gene3D" id="3.40.50.12780">
    <property type="entry name" value="N-terminal domain of ligase-like"/>
    <property type="match status" value="1"/>
</dbReference>
<name>A1KAD3_AZOSB</name>
<dbReference type="RefSeq" id="WP_011766897.1">
    <property type="nucleotide sequence ID" value="NC_008702.1"/>
</dbReference>
<evidence type="ECO:0000256" key="1">
    <source>
        <dbReference type="ARBA" id="ARBA00022741"/>
    </source>
</evidence>
<keyword evidence="6" id="KW-1185">Reference proteome</keyword>
<dbReference type="Gene3D" id="3.30.300.30">
    <property type="match status" value="1"/>
</dbReference>
<protein>
    <submittedName>
        <fullName evidence="5">Long chain fatty acid coA ligase</fullName>
    </submittedName>
</protein>
<dbReference type="GO" id="GO:0005524">
    <property type="term" value="F:ATP binding"/>
    <property type="evidence" value="ECO:0007669"/>
    <property type="project" value="UniProtKB-KW"/>
</dbReference>
<dbReference type="Pfam" id="PF23562">
    <property type="entry name" value="AMP-binding_C_3"/>
    <property type="match status" value="1"/>
</dbReference>
<keyword evidence="2" id="KW-0067">ATP-binding</keyword>
<sequence length="586" mass="63855">MSVANPPQTLPGRLRQRVSVTPSAPAFLLRNADGDWQPMPWSALLERAEHLATHFVRLGVRPGDRVAIMLPTGPDWECCQYAALLAGAAVVGIDAHDAPQNLRHILAIASPALVVAPDAERLEQLRSLHPGDWHAIVQAEAPSDTGLPCLSQLTTPCEALLPEPAADDIATLVFTSGSTGKPKGIAYSHRQILLACDTILDRFPAIRDDARLVCWLPLSNLFQRMINFCALTCGARSYMVDKPDQIARLLPEIEPTLFIGVPRFFEKLYAGIRAELARQPRLVRLLVAASWSVGERIARARRAGREPALAWRMLQPLADAVLVRLRAVMGRNLQFMVSGSAPLPGWLMERFHGLGWLVLEAYGISENVMPVALNTLDAYRFGSVGHPLPGNEVKIAEDRELLVRGAGVFSGYVGGDGSSPIDAEGFLHTGDYARLDEDGFVWLEGRKSEVFKSSTGRRIAPAPIEAALKQIEYVDHAVLTGSQRPYTVAILALRPDHPLSSTVHDPDAQQRITADVAAAVRDFNEYQRPGAIVVAAKPFTIADGELTANLKIRRKAIEERFADVLAQAYSRPATDASSRSAVIIAP</sequence>
<dbReference type="AlphaFoldDB" id="A1KAD3"/>
<evidence type="ECO:0000313" key="6">
    <source>
        <dbReference type="Proteomes" id="UP000002588"/>
    </source>
</evidence>
<dbReference type="InterPro" id="IPR000873">
    <property type="entry name" value="AMP-dep_synth/lig_dom"/>
</dbReference>
<evidence type="ECO:0000256" key="2">
    <source>
        <dbReference type="ARBA" id="ARBA00022840"/>
    </source>
</evidence>
<dbReference type="InterPro" id="IPR045851">
    <property type="entry name" value="AMP-bd_C_sf"/>
</dbReference>
<evidence type="ECO:0000313" key="5">
    <source>
        <dbReference type="EMBL" id="CAL95789.1"/>
    </source>
</evidence>
<proteinExistence type="predicted"/>
<keyword evidence="1" id="KW-0547">Nucleotide-binding</keyword>
<dbReference type="eggNOG" id="COG1022">
    <property type="taxonomic scope" value="Bacteria"/>
</dbReference>
<dbReference type="InterPro" id="IPR042099">
    <property type="entry name" value="ANL_N_sf"/>
</dbReference>
<dbReference type="PROSITE" id="PS00455">
    <property type="entry name" value="AMP_BINDING"/>
    <property type="match status" value="1"/>
</dbReference>
<reference evidence="5 6" key="1">
    <citation type="journal article" date="2006" name="Nat. Biotechnol.">
        <title>Complete genome of the mutualistic, N2-fixing grass endophyte Azoarcus sp. strain BH72.</title>
        <authorList>
            <person name="Krause A."/>
            <person name="Ramakumar A."/>
            <person name="Bartels D."/>
            <person name="Battistoni F."/>
            <person name="Bekel T."/>
            <person name="Boch J."/>
            <person name="Boehm M."/>
            <person name="Friedrich F."/>
            <person name="Hurek T."/>
            <person name="Krause L."/>
            <person name="Linke B."/>
            <person name="McHardy A.C."/>
            <person name="Sarkar A."/>
            <person name="Schneiker S."/>
            <person name="Syed A.A."/>
            <person name="Thauer R."/>
            <person name="Vorhoelter F.-J."/>
            <person name="Weidner S."/>
            <person name="Puehler A."/>
            <person name="Reinhold-Hurek B."/>
            <person name="Kaiser O."/>
            <person name="Goesmann A."/>
        </authorList>
    </citation>
    <scope>NUCLEOTIDE SEQUENCE [LARGE SCALE GENOMIC DNA]</scope>
    <source>
        <strain evidence="5 6">BH72</strain>
    </source>
</reference>
<dbReference type="HOGENOM" id="CLU_000022_45_5_4"/>
<dbReference type="EMBL" id="AM406670">
    <property type="protein sequence ID" value="CAL95789.1"/>
    <property type="molecule type" value="Genomic_DNA"/>
</dbReference>
<dbReference type="PANTHER" id="PTHR43272">
    <property type="entry name" value="LONG-CHAIN-FATTY-ACID--COA LIGASE"/>
    <property type="match status" value="1"/>
</dbReference>
<dbReference type="Proteomes" id="UP000002588">
    <property type="component" value="Chromosome"/>
</dbReference>
<dbReference type="KEGG" id="azo:azo3172"/>
<gene>
    <name evidence="5" type="ordered locus">azo3172</name>
</gene>
<dbReference type="SUPFAM" id="SSF56801">
    <property type="entry name" value="Acetyl-CoA synthetase-like"/>
    <property type="match status" value="1"/>
</dbReference>